<accession>A0A8J2RN56</accession>
<name>A0A8J2RN56_9CRUS</name>
<evidence type="ECO:0000256" key="1">
    <source>
        <dbReference type="SAM" id="MobiDB-lite"/>
    </source>
</evidence>
<feature type="compositionally biased region" description="Basic residues" evidence="1">
    <location>
        <begin position="48"/>
        <end position="58"/>
    </location>
</feature>
<sequence length="198" mass="22205">MFIMNKILAVSCISFLLSLALKVECRSAPSHHTLHVGSDNIPRASSIGHHHHQHHHTNLTHDKHSSADDPTEELVMNQENSDKSAAAGTDADVAQHQIVKRSTDADISVEKENTVTIDWKSLMVTLSEIIRKLFEFVSNTFKKLQERLLQAFVPFFPSADHLGHPAVVTSASVDWRSAGTTLFNTLVKFQHLRKNEVW</sequence>
<feature type="region of interest" description="Disordered" evidence="1">
    <location>
        <begin position="36"/>
        <end position="92"/>
    </location>
</feature>
<feature type="signal peptide" evidence="2">
    <location>
        <begin position="1"/>
        <end position="20"/>
    </location>
</feature>
<dbReference type="Proteomes" id="UP000789390">
    <property type="component" value="Unassembled WGS sequence"/>
</dbReference>
<proteinExistence type="predicted"/>
<evidence type="ECO:0000256" key="2">
    <source>
        <dbReference type="SAM" id="SignalP"/>
    </source>
</evidence>
<feature type="chain" id="PRO_5035218844" evidence="2">
    <location>
        <begin position="21"/>
        <end position="198"/>
    </location>
</feature>
<dbReference type="AlphaFoldDB" id="A0A8J2RN56"/>
<gene>
    <name evidence="3" type="ORF">DGAL_LOCUS1576</name>
</gene>
<keyword evidence="2" id="KW-0732">Signal</keyword>
<organism evidence="3 4">
    <name type="scientific">Daphnia galeata</name>
    <dbReference type="NCBI Taxonomy" id="27404"/>
    <lineage>
        <taxon>Eukaryota</taxon>
        <taxon>Metazoa</taxon>
        <taxon>Ecdysozoa</taxon>
        <taxon>Arthropoda</taxon>
        <taxon>Crustacea</taxon>
        <taxon>Branchiopoda</taxon>
        <taxon>Diplostraca</taxon>
        <taxon>Cladocera</taxon>
        <taxon>Anomopoda</taxon>
        <taxon>Daphniidae</taxon>
        <taxon>Daphnia</taxon>
    </lineage>
</organism>
<protein>
    <submittedName>
        <fullName evidence="3">Uncharacterized protein</fullName>
    </submittedName>
</protein>
<evidence type="ECO:0000313" key="3">
    <source>
        <dbReference type="EMBL" id="CAH0099440.1"/>
    </source>
</evidence>
<evidence type="ECO:0000313" key="4">
    <source>
        <dbReference type="Proteomes" id="UP000789390"/>
    </source>
</evidence>
<keyword evidence="4" id="KW-1185">Reference proteome</keyword>
<dbReference type="OrthoDB" id="6350537at2759"/>
<comment type="caution">
    <text evidence="3">The sequence shown here is derived from an EMBL/GenBank/DDBJ whole genome shotgun (WGS) entry which is preliminary data.</text>
</comment>
<reference evidence="3" key="1">
    <citation type="submission" date="2021-11" db="EMBL/GenBank/DDBJ databases">
        <authorList>
            <person name="Schell T."/>
        </authorList>
    </citation>
    <scope>NUCLEOTIDE SEQUENCE</scope>
    <source>
        <strain evidence="3">M5</strain>
    </source>
</reference>
<dbReference type="EMBL" id="CAKKLH010000019">
    <property type="protein sequence ID" value="CAH0099440.1"/>
    <property type="molecule type" value="Genomic_DNA"/>
</dbReference>